<protein>
    <submittedName>
        <fullName evidence="1">Uncharacterized protein</fullName>
    </submittedName>
</protein>
<evidence type="ECO:0000313" key="2">
    <source>
        <dbReference type="Proteomes" id="UP000195880"/>
    </source>
</evidence>
<dbReference type="EMBL" id="CP021748">
    <property type="protein sequence ID" value="ARX81496.1"/>
    <property type="molecule type" value="Genomic_DNA"/>
</dbReference>
<sequence length="131" mass="15776">MRIPIWPGVRLSVWEPQNPEAVHVRLANYWKPFPVRRVLSKRGWMILWIRYDWRDKGKCERPTLDTAENGAWHSVWLHGNWRYLTRNMTTPEREHAARCVEAYDRHLAEVDGEPFRSGPQGLRWWRSEAML</sequence>
<gene>
    <name evidence="1" type="ORF">SMD44_00894</name>
</gene>
<dbReference type="KEGG" id="salf:SMD44_00894"/>
<dbReference type="Proteomes" id="UP000195880">
    <property type="component" value="Chromosome"/>
</dbReference>
<dbReference type="OrthoDB" id="5198478at2"/>
<proteinExistence type="predicted"/>
<evidence type="ECO:0000313" key="1">
    <source>
        <dbReference type="EMBL" id="ARX81496.1"/>
    </source>
</evidence>
<dbReference type="RefSeq" id="WP_087882906.1">
    <property type="nucleotide sequence ID" value="NZ_CP021748.1"/>
</dbReference>
<accession>A0A1Z1W500</accession>
<organism evidence="1 2">
    <name type="scientific">Streptomyces alboflavus</name>
    <dbReference type="NCBI Taxonomy" id="67267"/>
    <lineage>
        <taxon>Bacteria</taxon>
        <taxon>Bacillati</taxon>
        <taxon>Actinomycetota</taxon>
        <taxon>Actinomycetes</taxon>
        <taxon>Kitasatosporales</taxon>
        <taxon>Streptomycetaceae</taxon>
        <taxon>Streptomyces</taxon>
    </lineage>
</organism>
<dbReference type="AlphaFoldDB" id="A0A1Z1W500"/>
<name>A0A1Z1W500_9ACTN</name>
<keyword evidence="2" id="KW-1185">Reference proteome</keyword>
<reference evidence="1 2" key="1">
    <citation type="submission" date="2017-05" db="EMBL/GenBank/DDBJ databases">
        <title>Streptomyces alboflavus Genome sequencing and assembly.</title>
        <authorList>
            <person name="Wang Y."/>
            <person name="Du B."/>
            <person name="Ding Y."/>
            <person name="Liu H."/>
            <person name="Hou Q."/>
            <person name="Liu K."/>
            <person name="Wang C."/>
            <person name="Yao L."/>
        </authorList>
    </citation>
    <scope>NUCLEOTIDE SEQUENCE [LARGE SCALE GENOMIC DNA]</scope>
    <source>
        <strain evidence="1 2">MDJK44</strain>
    </source>
</reference>